<feature type="transmembrane region" description="Helical" evidence="7">
    <location>
        <begin position="467"/>
        <end position="487"/>
    </location>
</feature>
<feature type="transmembrane region" description="Helical" evidence="7">
    <location>
        <begin position="133"/>
        <end position="154"/>
    </location>
</feature>
<evidence type="ECO:0000256" key="3">
    <source>
        <dbReference type="ARBA" id="ARBA00022475"/>
    </source>
</evidence>
<dbReference type="AlphaFoldDB" id="L9X452"/>
<dbReference type="GO" id="GO:0015129">
    <property type="term" value="F:lactate transmembrane transporter activity"/>
    <property type="evidence" value="ECO:0007669"/>
    <property type="project" value="InterPro"/>
</dbReference>
<feature type="transmembrane region" description="Helical" evidence="7">
    <location>
        <begin position="38"/>
        <end position="60"/>
    </location>
</feature>
<feature type="transmembrane region" description="Helical" evidence="7">
    <location>
        <begin position="526"/>
        <end position="555"/>
    </location>
</feature>
<dbReference type="GO" id="GO:0015295">
    <property type="term" value="F:solute:proton symporter activity"/>
    <property type="evidence" value="ECO:0007669"/>
    <property type="project" value="TreeGrafter"/>
</dbReference>
<evidence type="ECO:0000313" key="9">
    <source>
        <dbReference type="Proteomes" id="UP000011688"/>
    </source>
</evidence>
<reference evidence="8 9" key="1">
    <citation type="journal article" date="2014" name="PLoS Genet.">
        <title>Phylogenetically driven sequencing of extremely halophilic archaea reveals strategies for static and dynamic osmo-response.</title>
        <authorList>
            <person name="Becker E.A."/>
            <person name="Seitzer P.M."/>
            <person name="Tritt A."/>
            <person name="Larsen D."/>
            <person name="Krusor M."/>
            <person name="Yao A.I."/>
            <person name="Wu D."/>
            <person name="Madern D."/>
            <person name="Eisen J.A."/>
            <person name="Darling A.E."/>
            <person name="Facciotti M.T."/>
        </authorList>
    </citation>
    <scope>NUCLEOTIDE SEQUENCE [LARGE SCALE GENOMIC DNA]</scope>
    <source>
        <strain evidence="8 9">DSM 10524</strain>
    </source>
</reference>
<organism evidence="8 9">
    <name type="scientific">Natronococcus amylolyticus DSM 10524</name>
    <dbReference type="NCBI Taxonomy" id="1227497"/>
    <lineage>
        <taxon>Archaea</taxon>
        <taxon>Methanobacteriati</taxon>
        <taxon>Methanobacteriota</taxon>
        <taxon>Stenosarchaea group</taxon>
        <taxon>Halobacteria</taxon>
        <taxon>Halobacteriales</taxon>
        <taxon>Natrialbaceae</taxon>
        <taxon>Natronococcus</taxon>
    </lineage>
</organism>
<feature type="transmembrane region" description="Helical" evidence="7">
    <location>
        <begin position="161"/>
        <end position="178"/>
    </location>
</feature>
<accession>L9X452</accession>
<evidence type="ECO:0000256" key="1">
    <source>
        <dbReference type="ARBA" id="ARBA00004651"/>
    </source>
</evidence>
<evidence type="ECO:0000256" key="6">
    <source>
        <dbReference type="ARBA" id="ARBA00023136"/>
    </source>
</evidence>
<feature type="transmembrane region" description="Helical" evidence="7">
    <location>
        <begin position="267"/>
        <end position="286"/>
    </location>
</feature>
<feature type="transmembrane region" description="Helical" evidence="7">
    <location>
        <begin position="494"/>
        <end position="514"/>
    </location>
</feature>
<keyword evidence="5 7" id="KW-1133">Transmembrane helix</keyword>
<feature type="transmembrane region" description="Helical" evidence="7">
    <location>
        <begin position="567"/>
        <end position="589"/>
    </location>
</feature>
<dbReference type="InterPro" id="IPR003804">
    <property type="entry name" value="Lactate_perm"/>
</dbReference>
<gene>
    <name evidence="8" type="ORF">C491_14902</name>
</gene>
<dbReference type="GO" id="GO:0005886">
    <property type="term" value="C:plasma membrane"/>
    <property type="evidence" value="ECO:0007669"/>
    <property type="project" value="UniProtKB-SubCell"/>
</dbReference>
<feature type="transmembrane region" description="Helical" evidence="7">
    <location>
        <begin position="12"/>
        <end position="31"/>
    </location>
</feature>
<keyword evidence="3" id="KW-1003">Cell membrane</keyword>
<feature type="transmembrane region" description="Helical" evidence="7">
    <location>
        <begin position="425"/>
        <end position="447"/>
    </location>
</feature>
<dbReference type="EMBL" id="AOIB01000028">
    <property type="protein sequence ID" value="ELY56246.1"/>
    <property type="molecule type" value="Genomic_DNA"/>
</dbReference>
<evidence type="ECO:0000256" key="5">
    <source>
        <dbReference type="ARBA" id="ARBA00022989"/>
    </source>
</evidence>
<feature type="transmembrane region" description="Helical" evidence="7">
    <location>
        <begin position="238"/>
        <end position="261"/>
    </location>
</feature>
<feature type="transmembrane region" description="Helical" evidence="7">
    <location>
        <begin position="108"/>
        <end position="127"/>
    </location>
</feature>
<dbReference type="PANTHER" id="PTHR30003:SF0">
    <property type="entry name" value="GLYCOLATE PERMEASE GLCA-RELATED"/>
    <property type="match status" value="1"/>
</dbReference>
<feature type="transmembrane region" description="Helical" evidence="7">
    <location>
        <begin position="332"/>
        <end position="348"/>
    </location>
</feature>
<keyword evidence="4 7" id="KW-0812">Transmembrane</keyword>
<comment type="subcellular location">
    <subcellularLocation>
        <location evidence="1">Cell membrane</location>
        <topology evidence="1">Multi-pass membrane protein</topology>
    </subcellularLocation>
</comment>
<keyword evidence="2" id="KW-0813">Transport</keyword>
<evidence type="ECO:0000256" key="4">
    <source>
        <dbReference type="ARBA" id="ARBA00022692"/>
    </source>
</evidence>
<keyword evidence="9" id="KW-1185">Reference proteome</keyword>
<dbReference type="Pfam" id="PF02652">
    <property type="entry name" value="Lactate_perm"/>
    <property type="match status" value="1"/>
</dbReference>
<evidence type="ECO:0000313" key="8">
    <source>
        <dbReference type="EMBL" id="ELY56246.1"/>
    </source>
</evidence>
<comment type="caution">
    <text evidence="8">The sequence shown here is derived from an EMBL/GenBank/DDBJ whole genome shotgun (WGS) entry which is preliminary data.</text>
</comment>
<dbReference type="STRING" id="1227497.C491_14902"/>
<evidence type="ECO:0000256" key="2">
    <source>
        <dbReference type="ARBA" id="ARBA00022448"/>
    </source>
</evidence>
<dbReference type="Proteomes" id="UP000011688">
    <property type="component" value="Unassembled WGS sequence"/>
</dbReference>
<dbReference type="PATRIC" id="fig|1227497.3.peg.3038"/>
<dbReference type="PANTHER" id="PTHR30003">
    <property type="entry name" value="L-LACTATE PERMEASE"/>
    <property type="match status" value="1"/>
</dbReference>
<proteinExistence type="predicted"/>
<feature type="transmembrane region" description="Helical" evidence="7">
    <location>
        <begin position="66"/>
        <end position="87"/>
    </location>
</feature>
<protein>
    <submittedName>
        <fullName evidence="8">L-lactate permease</fullName>
    </submittedName>
</protein>
<feature type="transmembrane region" description="Helical" evidence="7">
    <location>
        <begin position="198"/>
        <end position="226"/>
    </location>
</feature>
<evidence type="ECO:0000256" key="7">
    <source>
        <dbReference type="SAM" id="Phobius"/>
    </source>
</evidence>
<keyword evidence="6 7" id="KW-0472">Membrane</keyword>
<dbReference type="eggNOG" id="arCOG04386">
    <property type="taxonomic scope" value="Archaea"/>
</dbReference>
<name>L9X452_9EURY</name>
<feature type="transmembrane region" description="Helical" evidence="7">
    <location>
        <begin position="392"/>
        <end position="413"/>
    </location>
</feature>
<dbReference type="PRINTS" id="PR00173">
    <property type="entry name" value="EDTRNSPORT"/>
</dbReference>
<sequence>METAMMNPVEIGAALAPLVVVAVLLVGFLWPAERSMPVAWLVAAVVGFVVWDMPIEWIAAASLRGALAALEILWIVFGALVLLYTLMRSGAVDRINQGFASISEDRRVQIVLLGFFLATFIEGVAGFGTPAAVVAPLLLALGFPALAAVVAALVGHAVATVFGAVGTPIIVGYQQPLGSVESTIAAEGMSVASYSATAGAWAAVFNGVLGVLMPLFAVGMVVYFFGSRDERSLAPVRGIIPLCLFAGVAFAVPYVLTAWFLGPELPSLFAAMVGGVIVVGTLRSGYLEPEDTWEFPPREEWPDHWVGSIEPDSDELDAATDTEASMSLLRAWAPYGILVVLLIGTRVIEPVAEFLQSGPVTGLESDIGHFTVGPVLEWSLIFGTELGGAIEWAYVPGTWLVLSALLAIPLFRMNVDEVAGAWHEAGGKIVSPLIALVFVIAMVEIMLETNAHAEAGAASPEAVPDGSMIVVLADATAAAIGPAYPLIVPAIGALGTFIAGSITVSNITFSAFQFEVAQSLGMPTQILVGAHSIGAAIGNVIAVHNVIAALATVGLVGETGRIIRLNLIPVVYYLLAGGLLTTVFVYVLFPTVF</sequence>